<keyword evidence="2" id="KW-1185">Reference proteome</keyword>
<reference evidence="1 2" key="1">
    <citation type="submission" date="2021-06" db="EMBL/GenBank/DDBJ databases">
        <authorList>
            <person name="Kallberg Y."/>
            <person name="Tangrot J."/>
            <person name="Rosling A."/>
        </authorList>
    </citation>
    <scope>NUCLEOTIDE SEQUENCE [LARGE SCALE GENOMIC DNA]</scope>
    <source>
        <strain evidence="1 2">120-4 pot B 10/14</strain>
    </source>
</reference>
<gene>
    <name evidence="1" type="ORF">GMARGA_LOCUS41002</name>
</gene>
<sequence length="45" mass="5156">MPSTIMKHISSMNPKPTNRDEFFTAADNQFLAVRLTMSLKEISKK</sequence>
<protein>
    <submittedName>
        <fullName evidence="1">22324_t:CDS:1</fullName>
    </submittedName>
</protein>
<name>A0ABN7XAB8_GIGMA</name>
<evidence type="ECO:0000313" key="1">
    <source>
        <dbReference type="EMBL" id="CAG8851956.1"/>
    </source>
</evidence>
<evidence type="ECO:0000313" key="2">
    <source>
        <dbReference type="Proteomes" id="UP000789901"/>
    </source>
</evidence>
<accession>A0ABN7XAB8</accession>
<dbReference type="Proteomes" id="UP000789901">
    <property type="component" value="Unassembled WGS sequence"/>
</dbReference>
<organism evidence="1 2">
    <name type="scientific">Gigaspora margarita</name>
    <dbReference type="NCBI Taxonomy" id="4874"/>
    <lineage>
        <taxon>Eukaryota</taxon>
        <taxon>Fungi</taxon>
        <taxon>Fungi incertae sedis</taxon>
        <taxon>Mucoromycota</taxon>
        <taxon>Glomeromycotina</taxon>
        <taxon>Glomeromycetes</taxon>
        <taxon>Diversisporales</taxon>
        <taxon>Gigasporaceae</taxon>
        <taxon>Gigaspora</taxon>
    </lineage>
</organism>
<feature type="non-terminal residue" evidence="1">
    <location>
        <position position="45"/>
    </location>
</feature>
<dbReference type="EMBL" id="CAJVQB010108844">
    <property type="protein sequence ID" value="CAG8851956.1"/>
    <property type="molecule type" value="Genomic_DNA"/>
</dbReference>
<proteinExistence type="predicted"/>
<comment type="caution">
    <text evidence="1">The sequence shown here is derived from an EMBL/GenBank/DDBJ whole genome shotgun (WGS) entry which is preliminary data.</text>
</comment>